<dbReference type="Proteomes" id="UP000064967">
    <property type="component" value="Chromosome"/>
</dbReference>
<evidence type="ECO:0000313" key="2">
    <source>
        <dbReference type="EMBL" id="AKV02011.1"/>
    </source>
</evidence>
<sequence>MRVDARGRPTRVHPGSGSKSDWAFPNRTAALTAPLAGHLRFR</sequence>
<name>A0A0K1Q872_9BACT</name>
<reference evidence="2 3" key="1">
    <citation type="submission" date="2015-08" db="EMBL/GenBank/DDBJ databases">
        <authorList>
            <person name="Babu N.S."/>
            <person name="Beckwith C.J."/>
            <person name="Beseler K.G."/>
            <person name="Brison A."/>
            <person name="Carone J.V."/>
            <person name="Caskin T.P."/>
            <person name="Diamond M."/>
            <person name="Durham M.E."/>
            <person name="Foxe J.M."/>
            <person name="Go M."/>
            <person name="Henderson B.A."/>
            <person name="Jones I.B."/>
            <person name="McGettigan J.A."/>
            <person name="Micheletti S.J."/>
            <person name="Nasrallah M.E."/>
            <person name="Ortiz D."/>
            <person name="Piller C.R."/>
            <person name="Privatt S.R."/>
            <person name="Schneider S.L."/>
            <person name="Sharp S."/>
            <person name="Smith T.C."/>
            <person name="Stanton J.D."/>
            <person name="Ullery H.E."/>
            <person name="Wilson R.J."/>
            <person name="Serrano M.G."/>
            <person name="Buck G."/>
            <person name="Lee V."/>
            <person name="Wang Y."/>
            <person name="Carvalho R."/>
            <person name="Voegtly L."/>
            <person name="Shi R."/>
            <person name="Duckworth R."/>
            <person name="Johnson A."/>
            <person name="Loviza R."/>
            <person name="Walstead R."/>
            <person name="Shah Z."/>
            <person name="Kiflezghi M."/>
            <person name="Wade K."/>
            <person name="Ball S.L."/>
            <person name="Bradley K.W."/>
            <person name="Asai D.J."/>
            <person name="Bowman C.A."/>
            <person name="Russell D.A."/>
            <person name="Pope W.H."/>
            <person name="Jacobs-Sera D."/>
            <person name="Hendrix R.W."/>
            <person name="Hatfull G.F."/>
        </authorList>
    </citation>
    <scope>NUCLEOTIDE SEQUENCE [LARGE SCALE GENOMIC DNA]</scope>
    <source>
        <strain evidence="2 3">DSM 27648</strain>
    </source>
</reference>
<proteinExistence type="predicted"/>
<gene>
    <name evidence="2" type="ORF">AKJ09_08674</name>
</gene>
<dbReference type="KEGG" id="llu:AKJ09_08674"/>
<keyword evidence="3" id="KW-1185">Reference proteome</keyword>
<feature type="region of interest" description="Disordered" evidence="1">
    <location>
        <begin position="1"/>
        <end position="27"/>
    </location>
</feature>
<dbReference type="STRING" id="1391654.AKJ09_08674"/>
<evidence type="ECO:0000256" key="1">
    <source>
        <dbReference type="SAM" id="MobiDB-lite"/>
    </source>
</evidence>
<dbReference type="EMBL" id="CP012333">
    <property type="protein sequence ID" value="AKV02011.1"/>
    <property type="molecule type" value="Genomic_DNA"/>
</dbReference>
<accession>A0A0K1Q872</accession>
<dbReference type="AlphaFoldDB" id="A0A0K1Q872"/>
<organism evidence="2 3">
    <name type="scientific">Labilithrix luteola</name>
    <dbReference type="NCBI Taxonomy" id="1391654"/>
    <lineage>
        <taxon>Bacteria</taxon>
        <taxon>Pseudomonadati</taxon>
        <taxon>Myxococcota</taxon>
        <taxon>Polyangia</taxon>
        <taxon>Polyangiales</taxon>
        <taxon>Labilitrichaceae</taxon>
        <taxon>Labilithrix</taxon>
    </lineage>
</organism>
<protein>
    <submittedName>
        <fullName evidence="2">Uncharacterized protein</fullName>
    </submittedName>
</protein>
<evidence type="ECO:0000313" key="3">
    <source>
        <dbReference type="Proteomes" id="UP000064967"/>
    </source>
</evidence>